<sequence length="135" mass="15170">MKRTPTVEVRPPDRRDEWAASWYRERLDDPTLLDAAVVLVLDGPGSMAVPSGGRRLGGYLSVDDDVTVLRAMRDALDGREGFPHVRVRLSEHPEVCHRVEWGPAPPECGDHALRGRFYGYSEQAIVAYVDEAREE</sequence>
<evidence type="ECO:0000313" key="2">
    <source>
        <dbReference type="Proteomes" id="UP000516422"/>
    </source>
</evidence>
<proteinExistence type="predicted"/>
<gene>
    <name evidence="1" type="ORF">HEP81_04712</name>
</gene>
<name>A0A7H1Q3V4_9ACTN</name>
<dbReference type="Proteomes" id="UP000516422">
    <property type="component" value="Chromosome"/>
</dbReference>
<dbReference type="RefSeq" id="WP_157854344.1">
    <property type="nucleotide sequence ID" value="NZ_CP051006.1"/>
</dbReference>
<protein>
    <submittedName>
        <fullName evidence="1">Uncharacterized protein</fullName>
    </submittedName>
</protein>
<organism evidence="1 2">
    <name type="scientific">Streptomyces griseofuscus</name>
    <dbReference type="NCBI Taxonomy" id="146922"/>
    <lineage>
        <taxon>Bacteria</taxon>
        <taxon>Bacillati</taxon>
        <taxon>Actinomycetota</taxon>
        <taxon>Actinomycetes</taxon>
        <taxon>Kitasatosporales</taxon>
        <taxon>Streptomycetaceae</taxon>
        <taxon>Streptomyces</taxon>
    </lineage>
</organism>
<dbReference type="AlphaFoldDB" id="A0A7H1Q3V4"/>
<dbReference type="EMBL" id="CP051006">
    <property type="protein sequence ID" value="QNT94984.1"/>
    <property type="molecule type" value="Genomic_DNA"/>
</dbReference>
<dbReference type="GeneID" id="91464261"/>
<evidence type="ECO:0000313" key="1">
    <source>
        <dbReference type="EMBL" id="QNT94984.1"/>
    </source>
</evidence>
<dbReference type="Pfam" id="PF19819">
    <property type="entry name" value="DUF6302"/>
    <property type="match status" value="1"/>
</dbReference>
<dbReference type="InterPro" id="IPR046269">
    <property type="entry name" value="DUF6302"/>
</dbReference>
<accession>A0A7H1Q3V4</accession>
<reference evidence="1 2" key="1">
    <citation type="submission" date="2020-04" db="EMBL/GenBank/DDBJ databases">
        <title>Characterization and engineering of Streptomyces griseofuscus DSM40191 as a potential heterologous host for expression of BGCs.</title>
        <authorList>
            <person name="Gren T."/>
            <person name="Whitford C.M."/>
            <person name="Mohite O.S."/>
            <person name="Joergensen T.S."/>
            <person name="Nielsen J.B."/>
            <person name="Lee S.Y."/>
            <person name="Weber T."/>
        </authorList>
    </citation>
    <scope>NUCLEOTIDE SEQUENCE [LARGE SCALE GENOMIC DNA]</scope>
    <source>
        <strain evidence="1 2">DSM 40191</strain>
    </source>
</reference>
<dbReference type="KEGG" id="sgf:HEP81_04712"/>